<keyword evidence="3" id="KW-1185">Reference proteome</keyword>
<keyword evidence="1" id="KW-0175">Coiled coil</keyword>
<dbReference type="PANTHER" id="PTHR33331:SF13">
    <property type="entry name" value="COILED-COIL DOMAIN CONTAINING 162"/>
    <property type="match status" value="1"/>
</dbReference>
<accession>A0A1R2C855</accession>
<dbReference type="Proteomes" id="UP000187209">
    <property type="component" value="Unassembled WGS sequence"/>
</dbReference>
<proteinExistence type="predicted"/>
<organism evidence="2 3">
    <name type="scientific">Stentor coeruleus</name>
    <dbReference type="NCBI Taxonomy" id="5963"/>
    <lineage>
        <taxon>Eukaryota</taxon>
        <taxon>Sar</taxon>
        <taxon>Alveolata</taxon>
        <taxon>Ciliophora</taxon>
        <taxon>Postciliodesmatophora</taxon>
        <taxon>Heterotrichea</taxon>
        <taxon>Heterotrichida</taxon>
        <taxon>Stentoridae</taxon>
        <taxon>Stentor</taxon>
    </lineage>
</organism>
<comment type="caution">
    <text evidence="2">The sequence shown here is derived from an EMBL/GenBank/DDBJ whole genome shotgun (WGS) entry which is preliminary data.</text>
</comment>
<dbReference type="EMBL" id="MPUH01000244">
    <property type="protein sequence ID" value="OMJ85198.1"/>
    <property type="molecule type" value="Genomic_DNA"/>
</dbReference>
<feature type="coiled-coil region" evidence="1">
    <location>
        <begin position="1757"/>
        <end position="1840"/>
    </location>
</feature>
<name>A0A1R2C855_9CILI</name>
<protein>
    <submittedName>
        <fullName evidence="2">Uncharacterized protein</fullName>
    </submittedName>
</protein>
<gene>
    <name evidence="2" type="ORF">SteCoe_13510</name>
</gene>
<sequence length="1975" mass="232765">MPQTKLRSQALLYRELKHRHDPTMDADDRIHKLIYSQRKASIFNRDPDMQNEFCESFYDKLGELPQSPSIPLYPDSLLDEFHQLSYEIIPQVLREKLAEHFKTRISYYQQLIYKYLLNWAFRTEFYQYDCSNDDLKSFNILLNDSIERYERLKDDEDYLKPNKKPIPKTNEGTNLYLMAESVNYCSISREDLEIYISNCAELNKKGRKFINFILKLKWMPMSKRYEVWEKTVIAFKGLRNKSVDRMKTVIGHELTHVYSFLKGFKKKMRLEEVPGQDEEIEMPPTLINDIKQLQGIVMAISKEFGVKGEMELDDGHSLAYQVTHLFPELFELQKQKLEYAEYGNLSSKKSLQQKLQNLQMMKSHRLTSIRKSSSYSEADVPVLNFFEVASLKKSDWLDKNTFKPFLHDWERKQNVRLYRVSNLSTHLIECFRFLDIQDMTASNSTLESISFKYQNMARKTENATEDDPNESRKSKKYFSILLAENITKVQTSSVKLPSQIIKTLYALVLLKNRKLKSRLIDMLNVFRSIERRLVLDLYDGDMRENLLEFKISEKCKFANRRDEIVETNDEVYVKDCFGEYIVYDCVEGDFVEIKEKLIRLGSFYIEKYENVLGNEFPEVDYDYLVCDLLDFECRFQLAKFKLVKILLYFYSNTIEKNDQVALANHILNILSMRPRLSLKNSYFYESYFAHIQSLNSQEAFLTAIMQTYPQGTSIVSPLPFNIMDLFRSFNTIFSSFSSFYNIESPKFASLLEQSIWDEAYSLWKENLRNSNCYFDAGILLDMPDFVLKTITRQIKDYNLGVIKLYPKVDRDETEPYELGLCCNYFSAWDLRIKLENYIEECSVLTKLYQKQCEHIGKDLYTVEPIDWAQSGKMLLEVDEGPGTHSLLDLAIFEIDKSLKAFMNFSDLDCLKFILMPWGLEELFAVTRYQLMHTQALTVAVQMNQLIFDPQMRNLYELVCAYNYEYIPNNYYLPWPEIIKKNGLTDSVFNAEKKKILAKVGKNVCSLQQIKARNRGQCAERVKILSHLHGKGKKDIELGQLTRRVRVKVLTEYTFEVLKEIYPYAFKVQIVNLIEDYKRIIKISPLSLQKELFKGDYFWDNDKSMLNLLCIPTTEQILDFPAKSIDDLSTHTREIDKSRSIFYYKHYWNFSSDLMKIVQMLGSLVHCMQIRVFLNFLGVPSVETIDFYESITAGEEFWSDSHDNFIQTPETMIEDQISDAFSILKSFNTSLQSIEKEERTSFLVLQARQAFNVLSITLFSTYHYLLQNNRLESASHLKEVEALIFRYKILPSPSHKSYVILLENTGIMQELVFDKIYSQTNLSRKIKDSDLPGSMIYDIKNPSIKTYEFEGLLKTLWIKELDWALLDLSASERNRGLSITTAIQLKIESHLRNIQNRTQIQEIRSIIEFLKPEIRLWRLKSNFFACWDHDYETTMQKYKEIVEDKADKLISGIVKQKDVAKMQAELDMLKEFFLKEMYEASVDHLEKEINAINTAATTTETYGVVDLKGVGGEFQRKIFLLNNFLNVLRNRGTIVNAPGGKAFVYTMKDLAGMTKRFADQTIRYKENEYKDGPDKIVNQLDILKEKIVARHKLLLGQKKRKEELEVEVKNMVNAKLTQKGAQIMYEMDVSQRQLKEIKENTEELAKQVRNKVVKEYEQQLEEKKEKLGKLREEFSKFQGQISADFKKTIEGSKTTALSEIKKFTNFSDKSEENQKKKEEISKTSTVVKLQEILRKLREWYQWTRMKEMQKFEKYLNELKEQLTSNQYLEEQLNESKDRENTLKKELNFTQQALQFTERLAAKLQQQIRDMKIQQQALQSFKVNNSKRLADLQQKVKNMKNLSTIDSKKLTTERIKQDKTLGTLKIAELSPVDQYKSFHNQYSREIDKLRKCIKSEKKILKTCHEQIKMTRGEIEGTEMYEEEQWKRKYLELLKTNKLDQSVDRIHNFTPELQFIKRKIELHSYSTPQRMPPNSRYF</sequence>
<evidence type="ECO:0000256" key="1">
    <source>
        <dbReference type="SAM" id="Coils"/>
    </source>
</evidence>
<dbReference type="InterPro" id="IPR040401">
    <property type="entry name" value="CCDC162"/>
</dbReference>
<evidence type="ECO:0000313" key="2">
    <source>
        <dbReference type="EMBL" id="OMJ85198.1"/>
    </source>
</evidence>
<dbReference type="OrthoDB" id="76966at2759"/>
<evidence type="ECO:0000313" key="3">
    <source>
        <dbReference type="Proteomes" id="UP000187209"/>
    </source>
</evidence>
<dbReference type="PANTHER" id="PTHR33331">
    <property type="entry name" value="COILED-COIL DOMAIN-CONTAINING PROTEIN 162"/>
    <property type="match status" value="1"/>
</dbReference>
<reference evidence="2 3" key="1">
    <citation type="submission" date="2016-11" db="EMBL/GenBank/DDBJ databases">
        <title>The macronuclear genome of Stentor coeruleus: a giant cell with tiny introns.</title>
        <authorList>
            <person name="Slabodnick M."/>
            <person name="Ruby J.G."/>
            <person name="Reiff S.B."/>
            <person name="Swart E.C."/>
            <person name="Gosai S."/>
            <person name="Prabakaran S."/>
            <person name="Witkowska E."/>
            <person name="Larue G.E."/>
            <person name="Fisher S."/>
            <person name="Freeman R.M."/>
            <person name="Gunawardena J."/>
            <person name="Chu W."/>
            <person name="Stover N.A."/>
            <person name="Gregory B.D."/>
            <person name="Nowacki M."/>
            <person name="Derisi J."/>
            <person name="Roy S.W."/>
            <person name="Marshall W.F."/>
            <person name="Sood P."/>
        </authorList>
    </citation>
    <scope>NUCLEOTIDE SEQUENCE [LARGE SCALE GENOMIC DNA]</scope>
    <source>
        <strain evidence="2">WM001</strain>
    </source>
</reference>
<feature type="coiled-coil region" evidence="1">
    <location>
        <begin position="1593"/>
        <end position="1679"/>
    </location>
</feature>